<feature type="domain" description="Cell wall elongation regulator TseB-like" evidence="1">
    <location>
        <begin position="40"/>
        <end position="84"/>
    </location>
</feature>
<evidence type="ECO:0000313" key="2">
    <source>
        <dbReference type="EMBL" id="ALC81388.1"/>
    </source>
</evidence>
<dbReference type="InterPro" id="IPR046350">
    <property type="entry name" value="Cystatin_sf"/>
</dbReference>
<gene>
    <name evidence="2" type="ORF">AM592_07105</name>
</gene>
<evidence type="ECO:0000313" key="3">
    <source>
        <dbReference type="Proteomes" id="UP000067625"/>
    </source>
</evidence>
<dbReference type="InterPro" id="IPR041401">
    <property type="entry name" value="TseB-like_dom"/>
</dbReference>
<dbReference type="Pfam" id="PF17881">
    <property type="entry name" value="TseB"/>
    <property type="match status" value="1"/>
</dbReference>
<organism evidence="2 3">
    <name type="scientific">Bacillus gobiensis</name>
    <dbReference type="NCBI Taxonomy" id="1441095"/>
    <lineage>
        <taxon>Bacteria</taxon>
        <taxon>Bacillati</taxon>
        <taxon>Bacillota</taxon>
        <taxon>Bacilli</taxon>
        <taxon>Bacillales</taxon>
        <taxon>Bacillaceae</taxon>
        <taxon>Bacillus</taxon>
    </lineage>
</organism>
<dbReference type="InterPro" id="IPR054944">
    <property type="entry name" value="regulator_TseB"/>
</dbReference>
<evidence type="ECO:0000259" key="1">
    <source>
        <dbReference type="Pfam" id="PF17881"/>
    </source>
</evidence>
<dbReference type="AlphaFoldDB" id="A0A0M4FWQ1"/>
<dbReference type="SUPFAM" id="SSF54403">
    <property type="entry name" value="Cystatin/monellin"/>
    <property type="match status" value="2"/>
</dbReference>
<dbReference type="RefSeq" id="WP_053603146.1">
    <property type="nucleotide sequence ID" value="NZ_CP012600.1"/>
</dbReference>
<keyword evidence="3" id="KW-1185">Reference proteome</keyword>
<sequence length="161" mass="18153">MEKKYLFIVLPLILLLAFGIFAGTVIYQPAMAQKAEGHDQAINKAEEAAHLTKIDQAQTFVGKEKHFIIEGKNDKNESVYVWVPDNKNQKIIYKAINEGITEKQAADVLRDGGEARDVIGIQLAREGDVLLWEIAYMNQDNQYTLSYVDFSNGKIHKTITP</sequence>
<dbReference type="NCBIfam" id="NF040668">
    <property type="entry name" value="regulator_TseB"/>
    <property type="match status" value="1"/>
</dbReference>
<reference evidence="2" key="1">
    <citation type="journal article" date="2016" name="Int. J. Syst. Evol. Microbiol.">
        <title>Bacillus gobiensis sp. nov., isolated from a soil sample.</title>
        <authorList>
            <person name="Liu B."/>
            <person name="Liu G.H."/>
            <person name="Cetin S."/>
            <person name="Schumann P."/>
            <person name="Pan Z.Z."/>
            <person name="Chen Q.Q."/>
        </authorList>
    </citation>
    <scope>NUCLEOTIDE SEQUENCE [LARGE SCALE GENOMIC DNA]</scope>
    <source>
        <strain evidence="2">FJAT-4402</strain>
    </source>
</reference>
<name>A0A0M4FWQ1_9BACI</name>
<protein>
    <recommendedName>
        <fullName evidence="1">Cell wall elongation regulator TseB-like domain-containing protein</fullName>
    </recommendedName>
</protein>
<dbReference type="Gene3D" id="3.10.450.40">
    <property type="match status" value="2"/>
</dbReference>
<dbReference type="EMBL" id="CP012600">
    <property type="protein sequence ID" value="ALC81388.1"/>
    <property type="molecule type" value="Genomic_DNA"/>
</dbReference>
<dbReference type="OrthoDB" id="2381181at2"/>
<dbReference type="Proteomes" id="UP000067625">
    <property type="component" value="Chromosome"/>
</dbReference>
<accession>A0A0M4FWQ1</accession>
<dbReference type="STRING" id="1441095.AM592_07105"/>
<dbReference type="PATRIC" id="fig|1441095.3.peg.1569"/>
<proteinExistence type="predicted"/>